<dbReference type="RefSeq" id="WP_097160475.1">
    <property type="nucleotide sequence ID" value="NZ_JBEPMQ010000015.1"/>
</dbReference>
<dbReference type="Proteomes" id="UP000219546">
    <property type="component" value="Unassembled WGS sequence"/>
</dbReference>
<dbReference type="Pfam" id="PF25847">
    <property type="entry name" value="YgzA"/>
    <property type="match status" value="1"/>
</dbReference>
<dbReference type="InterPro" id="IPR058862">
    <property type="entry name" value="YgzA"/>
</dbReference>
<keyword evidence="2" id="KW-1185">Reference proteome</keyword>
<dbReference type="EMBL" id="OAOP01000012">
    <property type="protein sequence ID" value="SNX75403.1"/>
    <property type="molecule type" value="Genomic_DNA"/>
</dbReference>
<evidence type="ECO:0000313" key="2">
    <source>
        <dbReference type="Proteomes" id="UP000219546"/>
    </source>
</evidence>
<accession>A0A285D884</accession>
<name>A0A285D884_9BACI</name>
<gene>
    <name evidence="1" type="ORF">SAMN05877753_11246</name>
</gene>
<proteinExistence type="predicted"/>
<sequence length="67" mass="7790">MDRTIQMANELERMIEAGEIDKDVIDEITSVIQDLRDGKRALNEFYQASAPQKLLDILDEVNQRVKR</sequence>
<protein>
    <submittedName>
        <fullName evidence="1">Uncharacterized protein</fullName>
    </submittedName>
</protein>
<dbReference type="OrthoDB" id="2925491at2"/>
<dbReference type="AlphaFoldDB" id="A0A285D884"/>
<organism evidence="1 2">
    <name type="scientific">Bacillus oleivorans</name>
    <dbReference type="NCBI Taxonomy" id="1448271"/>
    <lineage>
        <taxon>Bacteria</taxon>
        <taxon>Bacillati</taxon>
        <taxon>Bacillota</taxon>
        <taxon>Bacilli</taxon>
        <taxon>Bacillales</taxon>
        <taxon>Bacillaceae</taxon>
        <taxon>Bacillus</taxon>
    </lineage>
</organism>
<evidence type="ECO:0000313" key="1">
    <source>
        <dbReference type="EMBL" id="SNX75403.1"/>
    </source>
</evidence>
<reference evidence="1 2" key="1">
    <citation type="submission" date="2017-08" db="EMBL/GenBank/DDBJ databases">
        <authorList>
            <person name="de Groot N.N."/>
        </authorList>
    </citation>
    <scope>NUCLEOTIDE SEQUENCE [LARGE SCALE GENOMIC DNA]</scope>
    <source>
        <strain evidence="1 2">JC228</strain>
    </source>
</reference>